<evidence type="ECO:0000313" key="3">
    <source>
        <dbReference type="Proteomes" id="UP000075476"/>
    </source>
</evidence>
<dbReference type="AlphaFoldDB" id="A0A9X0MJF2"/>
<dbReference type="Pfam" id="PF22751">
    <property type="entry name" value="DUF488-N3a"/>
    <property type="match status" value="1"/>
</dbReference>
<sequence length="170" mass="20061">MQRERYINVSITLIIKSKGETKVKGFVCITSFENLHEFDLHPYAVRLHITRSIKQGIMVGKGFVHVPHLSPSLHLFFQTKDKWKKLKFTEEEKEKLEKGNTGTWYDLYEESFIKEATERKDFQKAYKRLKQRLEAGENAVLVCYCENKDKCHRGIVGRLLEEDGYQVIYQ</sequence>
<dbReference type="EMBL" id="LOMO01000001">
    <property type="protein sequence ID" value="KXY50926.1"/>
    <property type="molecule type" value="Genomic_DNA"/>
</dbReference>
<name>A0A9X0MJF2_BACCE</name>
<reference evidence="2 3" key="1">
    <citation type="submission" date="2015-12" db="EMBL/GenBank/DDBJ databases">
        <title>Bacillus cereus Group isolate.</title>
        <authorList>
            <person name="Kovac J."/>
        </authorList>
    </citation>
    <scope>NUCLEOTIDE SEQUENCE [LARGE SCALE GENOMIC DNA]</scope>
    <source>
        <strain evidence="2 3">FSL K6-0073</strain>
    </source>
</reference>
<gene>
    <name evidence="2" type="ORF">AT268_30740</name>
</gene>
<evidence type="ECO:0000259" key="1">
    <source>
        <dbReference type="Pfam" id="PF22751"/>
    </source>
</evidence>
<dbReference type="InterPro" id="IPR054495">
    <property type="entry name" value="DUF488-N3a"/>
</dbReference>
<proteinExistence type="predicted"/>
<protein>
    <recommendedName>
        <fullName evidence="1">DUF488 domain-containing protein</fullName>
    </recommendedName>
</protein>
<evidence type="ECO:0000313" key="2">
    <source>
        <dbReference type="EMBL" id="KXY50926.1"/>
    </source>
</evidence>
<comment type="caution">
    <text evidence="2">The sequence shown here is derived from an EMBL/GenBank/DDBJ whole genome shotgun (WGS) entry which is preliminary data.</text>
</comment>
<dbReference type="Proteomes" id="UP000075476">
    <property type="component" value="Unassembled WGS sequence"/>
</dbReference>
<organism evidence="2 3">
    <name type="scientific">Bacillus cereus</name>
    <dbReference type="NCBI Taxonomy" id="1396"/>
    <lineage>
        <taxon>Bacteria</taxon>
        <taxon>Bacillati</taxon>
        <taxon>Bacillota</taxon>
        <taxon>Bacilli</taxon>
        <taxon>Bacillales</taxon>
        <taxon>Bacillaceae</taxon>
        <taxon>Bacillus</taxon>
        <taxon>Bacillus cereus group</taxon>
    </lineage>
</organism>
<accession>A0A9X0MJF2</accession>
<feature type="domain" description="DUF488" evidence="1">
    <location>
        <begin position="64"/>
        <end position="163"/>
    </location>
</feature>